<feature type="domain" description="F5/8 type C" evidence="8">
    <location>
        <begin position="314"/>
        <end position="458"/>
    </location>
</feature>
<dbReference type="SUPFAM" id="SSF75005">
    <property type="entry name" value="Arabinanase/levansucrase/invertase"/>
    <property type="match status" value="1"/>
</dbReference>
<proteinExistence type="inferred from homology"/>
<dbReference type="Gene3D" id="2.60.120.260">
    <property type="entry name" value="Galactose-binding domain-like"/>
    <property type="match status" value="1"/>
</dbReference>
<organism evidence="9 10">
    <name type="scientific">Sphingomonas endophytica</name>
    <dbReference type="NCBI Taxonomy" id="869719"/>
    <lineage>
        <taxon>Bacteria</taxon>
        <taxon>Pseudomonadati</taxon>
        <taxon>Pseudomonadota</taxon>
        <taxon>Alphaproteobacteria</taxon>
        <taxon>Sphingomonadales</taxon>
        <taxon>Sphingomonadaceae</taxon>
        <taxon>Sphingomonas</taxon>
    </lineage>
</organism>
<dbReference type="InterPro" id="IPR023296">
    <property type="entry name" value="Glyco_hydro_beta-prop_sf"/>
</dbReference>
<dbReference type="InterPro" id="IPR008979">
    <property type="entry name" value="Galactose-bd-like_sf"/>
</dbReference>
<sequence length="461" mass="50548">MPYLTSRRRRWAPALLLLAAPLTLAADEPARWDAPGAGNPLLPGYFADPSIVRDGNRWYIFATIDPWGDDRLGLWTSENGRDWRFSTPDWPTKAAATSPTSGDSKVWAPSVVRAPNGRWYMYASVGSEVWVGTAPSPAGPWRDANGGKPLIARDFAPAYHMIDAEAFVDDDGQAYLYWGSGLNWTNGHCFVVKLKPDMVTFDGTPRDVTPENYFEGPFMMKAHGRYLLTYSDGNTTKDTYKVRYAIGPSPFGPFHEAPNSPLLQTDAARDIISPGHHAVFRSQGQSYILYHRQALPWPQPGDAVLRQVAVDPLTVEADGTLARVRPTHGSQVAGFAAARDHGLTWTPIGDRAAAKAADDNYATLWRARPDGSGTIVADLGSVRRVNGSRLRPEFATRRYTYAVAASRDGKTWTPLLAPGEHQGSPVTLRHPVDTRYLRLTLATPGAGLWEWSIDGAGGHGR</sequence>
<dbReference type="InterPro" id="IPR000421">
    <property type="entry name" value="FA58C"/>
</dbReference>
<dbReference type="Proteomes" id="UP000560131">
    <property type="component" value="Unassembled WGS sequence"/>
</dbReference>
<keyword evidence="2" id="KW-0858">Xylan degradation</keyword>
<dbReference type="Pfam" id="PF00754">
    <property type="entry name" value="F5_F8_type_C"/>
    <property type="match status" value="1"/>
</dbReference>
<dbReference type="PANTHER" id="PTHR43772:SF2">
    <property type="entry name" value="PUTATIVE (AFU_ORTHOLOGUE AFUA_2G04480)-RELATED"/>
    <property type="match status" value="1"/>
</dbReference>
<dbReference type="Pfam" id="PF04616">
    <property type="entry name" value="Glyco_hydro_43"/>
    <property type="match status" value="1"/>
</dbReference>
<keyword evidence="3 6" id="KW-0378">Hydrolase</keyword>
<comment type="similarity">
    <text evidence="1 6">Belongs to the glycosyl hydrolase 43 family.</text>
</comment>
<dbReference type="SUPFAM" id="SSF49785">
    <property type="entry name" value="Galactose-binding domain-like"/>
    <property type="match status" value="1"/>
</dbReference>
<keyword evidence="2" id="KW-0624">Polysaccharide degradation</keyword>
<evidence type="ECO:0000256" key="4">
    <source>
        <dbReference type="ARBA" id="ARBA00023277"/>
    </source>
</evidence>
<evidence type="ECO:0000313" key="10">
    <source>
        <dbReference type="Proteomes" id="UP000560131"/>
    </source>
</evidence>
<dbReference type="RefSeq" id="WP_184037225.1">
    <property type="nucleotide sequence ID" value="NZ_BAABAR010000020.1"/>
</dbReference>
<feature type="chain" id="PRO_5045360593" evidence="7">
    <location>
        <begin position="26"/>
        <end position="461"/>
    </location>
</feature>
<evidence type="ECO:0000256" key="5">
    <source>
        <dbReference type="ARBA" id="ARBA00023295"/>
    </source>
</evidence>
<evidence type="ECO:0000256" key="7">
    <source>
        <dbReference type="SAM" id="SignalP"/>
    </source>
</evidence>
<keyword evidence="7" id="KW-0732">Signal</keyword>
<keyword evidence="10" id="KW-1185">Reference proteome</keyword>
<comment type="caution">
    <text evidence="9">The sequence shown here is derived from an EMBL/GenBank/DDBJ whole genome shotgun (WGS) entry which is preliminary data.</text>
</comment>
<evidence type="ECO:0000313" key="9">
    <source>
        <dbReference type="EMBL" id="MBB5726309.1"/>
    </source>
</evidence>
<accession>A0ABR6N707</accession>
<dbReference type="InterPro" id="IPR006710">
    <property type="entry name" value="Glyco_hydro_43"/>
</dbReference>
<dbReference type="Gene3D" id="2.115.10.20">
    <property type="entry name" value="Glycosyl hydrolase domain, family 43"/>
    <property type="match status" value="1"/>
</dbReference>
<evidence type="ECO:0000256" key="3">
    <source>
        <dbReference type="ARBA" id="ARBA00022801"/>
    </source>
</evidence>
<evidence type="ECO:0000259" key="8">
    <source>
        <dbReference type="PROSITE" id="PS50022"/>
    </source>
</evidence>
<keyword evidence="4" id="KW-0119">Carbohydrate metabolism</keyword>
<keyword evidence="5 6" id="KW-0326">Glycosidase</keyword>
<evidence type="ECO:0000256" key="2">
    <source>
        <dbReference type="ARBA" id="ARBA00022651"/>
    </source>
</evidence>
<evidence type="ECO:0000256" key="1">
    <source>
        <dbReference type="ARBA" id="ARBA00009865"/>
    </source>
</evidence>
<dbReference type="CDD" id="cd18608">
    <property type="entry name" value="GH43_F5-8_typeC-like"/>
    <property type="match status" value="1"/>
</dbReference>
<dbReference type="InterPro" id="IPR052176">
    <property type="entry name" value="Glycosyl_Hydrlase_43_Enz"/>
</dbReference>
<evidence type="ECO:0000256" key="6">
    <source>
        <dbReference type="RuleBase" id="RU361187"/>
    </source>
</evidence>
<dbReference type="PROSITE" id="PS50022">
    <property type="entry name" value="FA58C_3"/>
    <property type="match status" value="1"/>
</dbReference>
<name>A0ABR6N707_9SPHN</name>
<dbReference type="PANTHER" id="PTHR43772">
    <property type="entry name" value="ENDO-1,4-BETA-XYLANASE"/>
    <property type="match status" value="1"/>
</dbReference>
<gene>
    <name evidence="9" type="ORF">FHS97_002245</name>
</gene>
<reference evidence="9 10" key="1">
    <citation type="submission" date="2020-08" db="EMBL/GenBank/DDBJ databases">
        <title>Genomic Encyclopedia of Type Strains, Phase IV (KMG-IV): sequencing the most valuable type-strain genomes for metagenomic binning, comparative biology and taxonomic classification.</title>
        <authorList>
            <person name="Goeker M."/>
        </authorList>
    </citation>
    <scope>NUCLEOTIDE SEQUENCE [LARGE SCALE GENOMIC DNA]</scope>
    <source>
        <strain evidence="9 10">DSM 101535</strain>
    </source>
</reference>
<protein>
    <submittedName>
        <fullName evidence="9">Beta-xylosidase</fullName>
    </submittedName>
</protein>
<feature type="signal peptide" evidence="7">
    <location>
        <begin position="1"/>
        <end position="25"/>
    </location>
</feature>
<dbReference type="EMBL" id="JACIJN010000006">
    <property type="protein sequence ID" value="MBB5726309.1"/>
    <property type="molecule type" value="Genomic_DNA"/>
</dbReference>